<organism evidence="15 16">
    <name type="scientific">Ganoderma sinense ZZ0214-1</name>
    <dbReference type="NCBI Taxonomy" id="1077348"/>
    <lineage>
        <taxon>Eukaryota</taxon>
        <taxon>Fungi</taxon>
        <taxon>Dikarya</taxon>
        <taxon>Basidiomycota</taxon>
        <taxon>Agaricomycotina</taxon>
        <taxon>Agaricomycetes</taxon>
        <taxon>Polyporales</taxon>
        <taxon>Polyporaceae</taxon>
        <taxon>Ganoderma</taxon>
    </lineage>
</organism>
<keyword evidence="7 13" id="KW-0378">Hydrolase</keyword>
<evidence type="ECO:0000256" key="8">
    <source>
        <dbReference type="ARBA" id="ARBA00022833"/>
    </source>
</evidence>
<reference evidence="15 16" key="1">
    <citation type="journal article" date="2015" name="Sci. Rep.">
        <title>Chromosome-level genome map provides insights into diverse defense mechanisms in the medicinal fungus Ganoderma sinense.</title>
        <authorList>
            <person name="Zhu Y."/>
            <person name="Xu J."/>
            <person name="Sun C."/>
            <person name="Zhou S."/>
            <person name="Xu H."/>
            <person name="Nelson D.R."/>
            <person name="Qian J."/>
            <person name="Song J."/>
            <person name="Luo H."/>
            <person name="Xiang L."/>
            <person name="Li Y."/>
            <person name="Xu Z."/>
            <person name="Ji A."/>
            <person name="Wang L."/>
            <person name="Lu S."/>
            <person name="Hayward A."/>
            <person name="Sun W."/>
            <person name="Li X."/>
            <person name="Schwartz D.C."/>
            <person name="Wang Y."/>
            <person name="Chen S."/>
        </authorList>
    </citation>
    <scope>NUCLEOTIDE SEQUENCE [LARGE SCALE GENOMIC DNA]</scope>
    <source>
        <strain evidence="15 16">ZZ0214-1</strain>
    </source>
</reference>
<evidence type="ECO:0000256" key="10">
    <source>
        <dbReference type="ARBA" id="ARBA00023145"/>
    </source>
</evidence>
<evidence type="ECO:0000313" key="15">
    <source>
        <dbReference type="EMBL" id="PIL32515.1"/>
    </source>
</evidence>
<dbReference type="OrthoDB" id="3227768at2759"/>
<keyword evidence="3 13" id="KW-0964">Secreted</keyword>
<dbReference type="InterPro" id="IPR001842">
    <property type="entry name" value="Peptidase_M36"/>
</dbReference>
<dbReference type="PANTHER" id="PTHR33478">
    <property type="entry name" value="EXTRACELLULAR METALLOPROTEINASE MEP"/>
    <property type="match status" value="1"/>
</dbReference>
<dbReference type="Pfam" id="PF02128">
    <property type="entry name" value="Peptidase_M36"/>
    <property type="match status" value="1"/>
</dbReference>
<feature type="binding site" evidence="12">
    <location>
        <position position="411"/>
    </location>
    <ligand>
        <name>Zn(2+)</name>
        <dbReference type="ChEBI" id="CHEBI:29105"/>
        <note>catalytic</note>
    </ligand>
</feature>
<dbReference type="PANTHER" id="PTHR33478:SF1">
    <property type="entry name" value="EXTRACELLULAR METALLOPROTEINASE MEP"/>
    <property type="match status" value="1"/>
</dbReference>
<dbReference type="SUPFAM" id="SSF55486">
    <property type="entry name" value="Metalloproteases ('zincins'), catalytic domain"/>
    <property type="match status" value="1"/>
</dbReference>
<evidence type="ECO:0000256" key="4">
    <source>
        <dbReference type="ARBA" id="ARBA00022670"/>
    </source>
</evidence>
<dbReference type="AlphaFoldDB" id="A0A2G8SFG1"/>
<evidence type="ECO:0000256" key="9">
    <source>
        <dbReference type="ARBA" id="ARBA00023049"/>
    </source>
</evidence>
<dbReference type="GO" id="GO:0005615">
    <property type="term" value="C:extracellular space"/>
    <property type="evidence" value="ECO:0007669"/>
    <property type="project" value="InterPro"/>
</dbReference>
<dbReference type="Pfam" id="PF07504">
    <property type="entry name" value="FTP"/>
    <property type="match status" value="1"/>
</dbReference>
<gene>
    <name evidence="15" type="ORF">GSI_05218</name>
</gene>
<keyword evidence="6 13" id="KW-0732">Signal</keyword>
<feature type="chain" id="PRO_5013423714" description="Extracellular metalloproteinase" evidence="13">
    <location>
        <begin position="24"/>
        <end position="607"/>
    </location>
</feature>
<dbReference type="GO" id="GO:0008270">
    <property type="term" value="F:zinc ion binding"/>
    <property type="evidence" value="ECO:0007669"/>
    <property type="project" value="InterPro"/>
</dbReference>
<accession>A0A2G8SFG1</accession>
<evidence type="ECO:0000313" key="16">
    <source>
        <dbReference type="Proteomes" id="UP000230002"/>
    </source>
</evidence>
<feature type="active site" evidence="11">
    <location>
        <position position="412"/>
    </location>
</feature>
<keyword evidence="10 13" id="KW-0865">Zymogen</keyword>
<comment type="cofactor">
    <cofactor evidence="12">
        <name>Zn(2+)</name>
        <dbReference type="ChEBI" id="CHEBI:29105"/>
    </cofactor>
    <text evidence="12">Binds 1 zinc ion per subunit.</text>
</comment>
<keyword evidence="16" id="KW-1185">Reference proteome</keyword>
<feature type="signal peptide" evidence="13">
    <location>
        <begin position="1"/>
        <end position="23"/>
    </location>
</feature>
<feature type="binding site" evidence="12">
    <location>
        <position position="440"/>
    </location>
    <ligand>
        <name>Zn(2+)</name>
        <dbReference type="ChEBI" id="CHEBI:29105"/>
        <note>catalytic</note>
    </ligand>
</feature>
<evidence type="ECO:0000256" key="12">
    <source>
        <dbReference type="PIRSR" id="PIRSR601842-2"/>
    </source>
</evidence>
<dbReference type="InterPro" id="IPR011096">
    <property type="entry name" value="FTP_domain"/>
</dbReference>
<dbReference type="GO" id="GO:0006508">
    <property type="term" value="P:proteolysis"/>
    <property type="evidence" value="ECO:0007669"/>
    <property type="project" value="UniProtKB-KW"/>
</dbReference>
<keyword evidence="8 12" id="KW-0862">Zinc</keyword>
<evidence type="ECO:0000256" key="3">
    <source>
        <dbReference type="ARBA" id="ARBA00022525"/>
    </source>
</evidence>
<comment type="similarity">
    <text evidence="2 13">Belongs to the peptidase M36 family.</text>
</comment>
<evidence type="ECO:0000256" key="7">
    <source>
        <dbReference type="ARBA" id="ARBA00022801"/>
    </source>
</evidence>
<evidence type="ECO:0000256" key="2">
    <source>
        <dbReference type="ARBA" id="ARBA00006006"/>
    </source>
</evidence>
<dbReference type="Proteomes" id="UP000230002">
    <property type="component" value="Unassembled WGS sequence"/>
</dbReference>
<proteinExistence type="inferred from homology"/>
<protein>
    <recommendedName>
        <fullName evidence="13">Extracellular metalloproteinase</fullName>
        <ecNumber evidence="13">3.4.24.-</ecNumber>
    </recommendedName>
    <alternativeName>
        <fullName evidence="13">Fungalysin</fullName>
    </alternativeName>
</protein>
<dbReference type="EC" id="3.4.24.-" evidence="13"/>
<evidence type="ECO:0000256" key="13">
    <source>
        <dbReference type="RuleBase" id="RU364017"/>
    </source>
</evidence>
<evidence type="ECO:0000256" key="5">
    <source>
        <dbReference type="ARBA" id="ARBA00022723"/>
    </source>
</evidence>
<dbReference type="CDD" id="cd09596">
    <property type="entry name" value="M36"/>
    <property type="match status" value="1"/>
</dbReference>
<evidence type="ECO:0000256" key="11">
    <source>
        <dbReference type="PIRSR" id="PIRSR601842-1"/>
    </source>
</evidence>
<dbReference type="GO" id="GO:0004222">
    <property type="term" value="F:metalloendopeptidase activity"/>
    <property type="evidence" value="ECO:0007669"/>
    <property type="project" value="InterPro"/>
</dbReference>
<dbReference type="Gene3D" id="1.10.390.10">
    <property type="entry name" value="Neutral Protease Domain 2"/>
    <property type="match status" value="1"/>
</dbReference>
<comment type="subcellular location">
    <subcellularLocation>
        <location evidence="1 13">Secreted</location>
    </subcellularLocation>
</comment>
<dbReference type="PRINTS" id="PR00999">
    <property type="entry name" value="FUNGALYSIN"/>
</dbReference>
<dbReference type="Gene3D" id="3.10.170.10">
    <property type="match status" value="1"/>
</dbReference>
<feature type="binding site" evidence="12">
    <location>
        <position position="415"/>
    </location>
    <ligand>
        <name>Zn(2+)</name>
        <dbReference type="ChEBI" id="CHEBI:29105"/>
        <note>catalytic</note>
    </ligand>
</feature>
<name>A0A2G8SFG1_9APHY</name>
<keyword evidence="9 13" id="KW-0482">Metalloprotease</keyword>
<keyword evidence="5 12" id="KW-0479">Metal-binding</keyword>
<evidence type="ECO:0000256" key="6">
    <source>
        <dbReference type="ARBA" id="ARBA00022729"/>
    </source>
</evidence>
<dbReference type="EMBL" id="AYKW01000010">
    <property type="protein sequence ID" value="PIL32515.1"/>
    <property type="molecule type" value="Genomic_DNA"/>
</dbReference>
<dbReference type="InterPro" id="IPR050371">
    <property type="entry name" value="Fungal_virulence_M36"/>
</dbReference>
<sequence length="607" mass="66119">MQLSARFVRSVYAAVILASAASAVPFPDSLKHTTLQVRTIGAHKTVESFHPESLFQTFGIDGIDHPLSARAEFSLEEAAVSFVQSKLNVTPNAAAYRTGYSNDVAQHAYIHQQINGIPIANAVANVAFNKANKVVSFGSSFVNVPSNAPSTIPSISAADAISKAENELGGTYNQYPTKLEYVAKQDGSVALTHVVQVRDDSKAMWYQAFVDAHTGDIVQLTDFVSHASYRVLPITKQNVLQGFETLNDPQNLASSPYGWHSSDGVTNTTDTSGNNVIAFVASADGSFWSTTGQSSFTLNFVYYQDPTQAPDALQANIDAARVNTFYVANSMHDIAYQYGFTEAAYNFQDYNFGKGGAEGDRVELSVQDVSSANNSFFATPADGQSGYMRMGIWYYASPARDSSLANDLVVHEYTHGITNRMTGGGTGDCLQTLEAEGLGEGWSDAFAEWTHWQWPTNTFTDWIMAAYVYDDLAGLRNYPYSTNTTTNPLRYSDLQTLNEQHDIGEVWANVLHNVYAQLVAAHGYSATARTDPTTTGGNVVYLHLFLDALAIQPCNPTFPQARDAWIQADAIRYNGANYCLLWNVFASRGLGVNAASHIDDTTVPSEC</sequence>
<evidence type="ECO:0000259" key="14">
    <source>
        <dbReference type="Pfam" id="PF07504"/>
    </source>
</evidence>
<dbReference type="InterPro" id="IPR027268">
    <property type="entry name" value="Peptidase_M4/M1_CTD_sf"/>
</dbReference>
<feature type="binding site" evidence="12">
    <location>
        <position position="226"/>
    </location>
    <ligand>
        <name>Zn(2+)</name>
        <dbReference type="ChEBI" id="CHEBI:29105"/>
        <note>catalytic</note>
    </ligand>
</feature>
<feature type="domain" description="FTP" evidence="14">
    <location>
        <begin position="106"/>
        <end position="141"/>
    </location>
</feature>
<comment type="caution">
    <text evidence="15">The sequence shown here is derived from an EMBL/GenBank/DDBJ whole genome shotgun (WGS) entry which is preliminary data.</text>
</comment>
<evidence type="ECO:0000256" key="1">
    <source>
        <dbReference type="ARBA" id="ARBA00004613"/>
    </source>
</evidence>
<keyword evidence="4 13" id="KW-0645">Protease</keyword>